<dbReference type="InterPro" id="IPR046487">
    <property type="entry name" value="DUF6580"/>
</dbReference>
<protein>
    <submittedName>
        <fullName evidence="2">Uncharacterized protein</fullName>
    </submittedName>
</protein>
<sequence>MCNEKRIKYMSLTKFNPRTTVLLVTMLVTAVIRVLLSWQPGISPMSNFTPVGAMALFGGAYFSKSYKAYLFPVLTLFLGDIVLNKLVFYHEWRLLYDGWYWTYGSFALMVLTGQLMIKKVSVTNVVLASVVATLIHWIGTSPACIFFPGSMYPKTFNGWLTSLVAAIPYERNLLLSTLIFSGILFGEFEWLQRRFTALQLKPAL</sequence>
<organism evidence="2 3">
    <name type="scientific">Filimonas zeae</name>
    <dbReference type="NCBI Taxonomy" id="1737353"/>
    <lineage>
        <taxon>Bacteria</taxon>
        <taxon>Pseudomonadati</taxon>
        <taxon>Bacteroidota</taxon>
        <taxon>Chitinophagia</taxon>
        <taxon>Chitinophagales</taxon>
        <taxon>Chitinophagaceae</taxon>
        <taxon>Filimonas</taxon>
    </lineage>
</organism>
<dbReference type="Pfam" id="PF20221">
    <property type="entry name" value="DUF6580"/>
    <property type="match status" value="1"/>
</dbReference>
<feature type="transmembrane region" description="Helical" evidence="1">
    <location>
        <begin position="45"/>
        <end position="62"/>
    </location>
</feature>
<evidence type="ECO:0000313" key="3">
    <source>
        <dbReference type="Proteomes" id="UP000627292"/>
    </source>
</evidence>
<keyword evidence="3" id="KW-1185">Reference proteome</keyword>
<name>A0A917MPZ9_9BACT</name>
<dbReference type="EMBL" id="BMIB01000001">
    <property type="protein sequence ID" value="GGH57387.1"/>
    <property type="molecule type" value="Genomic_DNA"/>
</dbReference>
<keyword evidence="1" id="KW-0472">Membrane</keyword>
<feature type="transmembrane region" description="Helical" evidence="1">
    <location>
        <begin position="124"/>
        <end position="152"/>
    </location>
</feature>
<gene>
    <name evidence="2" type="ORF">GCM10011379_02020</name>
</gene>
<dbReference type="Proteomes" id="UP000627292">
    <property type="component" value="Unassembled WGS sequence"/>
</dbReference>
<comment type="caution">
    <text evidence="2">The sequence shown here is derived from an EMBL/GenBank/DDBJ whole genome shotgun (WGS) entry which is preliminary data.</text>
</comment>
<proteinExistence type="predicted"/>
<reference evidence="2" key="1">
    <citation type="journal article" date="2014" name="Int. J. Syst. Evol. Microbiol.">
        <title>Complete genome sequence of Corynebacterium casei LMG S-19264T (=DSM 44701T), isolated from a smear-ripened cheese.</title>
        <authorList>
            <consortium name="US DOE Joint Genome Institute (JGI-PGF)"/>
            <person name="Walter F."/>
            <person name="Albersmeier A."/>
            <person name="Kalinowski J."/>
            <person name="Ruckert C."/>
        </authorList>
    </citation>
    <scope>NUCLEOTIDE SEQUENCE</scope>
    <source>
        <strain evidence="2">CGMCC 1.15290</strain>
    </source>
</reference>
<evidence type="ECO:0000256" key="1">
    <source>
        <dbReference type="SAM" id="Phobius"/>
    </source>
</evidence>
<reference evidence="2" key="2">
    <citation type="submission" date="2020-09" db="EMBL/GenBank/DDBJ databases">
        <authorList>
            <person name="Sun Q."/>
            <person name="Zhou Y."/>
        </authorList>
    </citation>
    <scope>NUCLEOTIDE SEQUENCE</scope>
    <source>
        <strain evidence="2">CGMCC 1.15290</strain>
    </source>
</reference>
<feature type="transmembrane region" description="Helical" evidence="1">
    <location>
        <begin position="21"/>
        <end position="39"/>
    </location>
</feature>
<keyword evidence="1" id="KW-0812">Transmembrane</keyword>
<dbReference type="AlphaFoldDB" id="A0A917MPZ9"/>
<evidence type="ECO:0000313" key="2">
    <source>
        <dbReference type="EMBL" id="GGH57387.1"/>
    </source>
</evidence>
<feature type="transmembrane region" description="Helical" evidence="1">
    <location>
        <begin position="172"/>
        <end position="191"/>
    </location>
</feature>
<feature type="transmembrane region" description="Helical" evidence="1">
    <location>
        <begin position="69"/>
        <end position="88"/>
    </location>
</feature>
<accession>A0A917MPZ9</accession>
<keyword evidence="1" id="KW-1133">Transmembrane helix</keyword>
<feature type="transmembrane region" description="Helical" evidence="1">
    <location>
        <begin position="100"/>
        <end position="117"/>
    </location>
</feature>